<dbReference type="Pfam" id="PF23499">
    <property type="entry name" value="YnfU"/>
    <property type="match status" value="1"/>
</dbReference>
<accession>A0AAW8ZEM1</accession>
<name>A0AAW8ZEM1_9ENTR</name>
<dbReference type="Proteomes" id="UP001229386">
    <property type="component" value="Chromosome"/>
</dbReference>
<dbReference type="AlphaFoldDB" id="A0AAW8ZEM1"/>
<evidence type="ECO:0000313" key="2">
    <source>
        <dbReference type="Proteomes" id="UP001229386"/>
    </source>
</evidence>
<sequence length="54" mass="6188">MSGRKNSQFRRNYLVKCSCPNCAKESEHSFTRIQKGAQLVCPYCSALFKSSQRL</sequence>
<gene>
    <name evidence="1" type="ORF">QPR60_10005</name>
</gene>
<dbReference type="RefSeq" id="WP_213078275.1">
    <property type="nucleotide sequence ID" value="NZ_CP078056.1"/>
</dbReference>
<reference evidence="1" key="1">
    <citation type="journal article" date="2023" name="J. Antimicrob. Chemother.">
        <title>Emergence of OXA-48-producing Enterobacter hormaechei in a Swiss companion animal clinic and their genetic relationship to clinical human isolates.</title>
        <authorList>
            <person name="Dona V."/>
            <person name="Nordmann P."/>
            <person name="Kittl S."/>
            <person name="Schuller S."/>
            <person name="Bouvier M."/>
            <person name="Poirel L."/>
            <person name="Endimiani A."/>
            <person name="Perreten V."/>
        </authorList>
    </citation>
    <scope>NUCLEOTIDE SEQUENCE</scope>
    <source>
        <strain evidence="1">Ehh_25</strain>
    </source>
</reference>
<dbReference type="NCBIfam" id="NF038384">
    <property type="entry name" value="zinc_YnfU_fam"/>
    <property type="match status" value="1"/>
</dbReference>
<dbReference type="InterPro" id="IPR057793">
    <property type="entry name" value="YnfU-like"/>
</dbReference>
<proteinExistence type="predicted"/>
<protein>
    <submittedName>
        <fullName evidence="1">YnfU family zinc-binding protein</fullName>
    </submittedName>
</protein>
<dbReference type="EMBL" id="CP126746">
    <property type="protein sequence ID" value="WMB13138.1"/>
    <property type="molecule type" value="Genomic_DNA"/>
</dbReference>
<organism evidence="1 2">
    <name type="scientific">Enterobacter hormaechei</name>
    <dbReference type="NCBI Taxonomy" id="158836"/>
    <lineage>
        <taxon>Bacteria</taxon>
        <taxon>Pseudomonadati</taxon>
        <taxon>Pseudomonadota</taxon>
        <taxon>Gammaproteobacteria</taxon>
        <taxon>Enterobacterales</taxon>
        <taxon>Enterobacteriaceae</taxon>
        <taxon>Enterobacter</taxon>
        <taxon>Enterobacter cloacae complex</taxon>
    </lineage>
</organism>
<evidence type="ECO:0000313" key="1">
    <source>
        <dbReference type="EMBL" id="WMB13138.1"/>
    </source>
</evidence>